<dbReference type="PANTHER" id="PTHR43335:SF2">
    <property type="entry name" value="ABC TRANSPORTER, ATP-BINDING PROTEIN"/>
    <property type="match status" value="1"/>
</dbReference>
<organism evidence="6 7">
    <name type="scientific">Coprococcus hominis</name>
    <name type="common">ex Liu et al. 2022</name>
    <dbReference type="NCBI Taxonomy" id="2763039"/>
    <lineage>
        <taxon>Bacteria</taxon>
        <taxon>Bacillati</taxon>
        <taxon>Bacillota</taxon>
        <taxon>Clostridia</taxon>
        <taxon>Lachnospirales</taxon>
        <taxon>Lachnospiraceae</taxon>
        <taxon>Coprococcus</taxon>
    </lineage>
</organism>
<name>A0A8I0AE46_9FIRM</name>
<keyword evidence="2" id="KW-0813">Transport</keyword>
<evidence type="ECO:0000259" key="5">
    <source>
        <dbReference type="PROSITE" id="PS50893"/>
    </source>
</evidence>
<evidence type="ECO:0000256" key="3">
    <source>
        <dbReference type="ARBA" id="ARBA00022741"/>
    </source>
</evidence>
<dbReference type="EMBL" id="JACOOX010000001">
    <property type="protein sequence ID" value="MBC5661394.1"/>
    <property type="molecule type" value="Genomic_DNA"/>
</dbReference>
<dbReference type="GO" id="GO:0016887">
    <property type="term" value="F:ATP hydrolysis activity"/>
    <property type="evidence" value="ECO:0007669"/>
    <property type="project" value="InterPro"/>
</dbReference>
<dbReference type="AlphaFoldDB" id="A0A8I0AE46"/>
<dbReference type="PROSITE" id="PS00211">
    <property type="entry name" value="ABC_TRANSPORTER_1"/>
    <property type="match status" value="1"/>
</dbReference>
<dbReference type="PANTHER" id="PTHR43335">
    <property type="entry name" value="ABC TRANSPORTER, ATP-BINDING PROTEIN"/>
    <property type="match status" value="1"/>
</dbReference>
<evidence type="ECO:0000313" key="6">
    <source>
        <dbReference type="EMBL" id="MBC5661394.1"/>
    </source>
</evidence>
<evidence type="ECO:0000313" key="7">
    <source>
        <dbReference type="Proteomes" id="UP000615234"/>
    </source>
</evidence>
<dbReference type="PROSITE" id="PS50893">
    <property type="entry name" value="ABC_TRANSPORTER_2"/>
    <property type="match status" value="1"/>
</dbReference>
<dbReference type="RefSeq" id="WP_186847202.1">
    <property type="nucleotide sequence ID" value="NZ_JACOOX010000001.1"/>
</dbReference>
<comment type="caution">
    <text evidence="6">The sequence shown here is derived from an EMBL/GenBank/DDBJ whole genome shotgun (WGS) entry which is preliminary data.</text>
</comment>
<dbReference type="InterPro" id="IPR003593">
    <property type="entry name" value="AAA+_ATPase"/>
</dbReference>
<evidence type="ECO:0000256" key="2">
    <source>
        <dbReference type="ARBA" id="ARBA00022448"/>
    </source>
</evidence>
<feature type="domain" description="ABC transporter" evidence="5">
    <location>
        <begin position="3"/>
        <end position="231"/>
    </location>
</feature>
<dbReference type="Pfam" id="PF00005">
    <property type="entry name" value="ABC_tran"/>
    <property type="match status" value="1"/>
</dbReference>
<dbReference type="SUPFAM" id="SSF52540">
    <property type="entry name" value="P-loop containing nucleoside triphosphate hydrolases"/>
    <property type="match status" value="1"/>
</dbReference>
<dbReference type="Gene3D" id="3.40.50.300">
    <property type="entry name" value="P-loop containing nucleotide triphosphate hydrolases"/>
    <property type="match status" value="1"/>
</dbReference>
<dbReference type="Proteomes" id="UP000615234">
    <property type="component" value="Unassembled WGS sequence"/>
</dbReference>
<sequence>MELKLEHISKEYKNTTALDDFSMTFSEGIYGLLGPNGAGKSTLMKLITRNIKPTTGEIYLDETNIHDLKREYQRLIGYMPQQQAIYPFYTGRMFLAYMGLLKGVEKKVLNDEIEKYASKVNLLDVLDRKVGTYSGGMKQRLLIAQAFLGDSKIIIFDEPTAGLDPKERIHVRNLIHDNSAGKIILIATHVVQDIEDIASQIMLLKKGVLIEMAAPEILTGRITDKENPDLEDVYLSIFGE</sequence>
<keyword evidence="3" id="KW-0547">Nucleotide-binding</keyword>
<comment type="similarity">
    <text evidence="1">Belongs to the ABC transporter superfamily.</text>
</comment>
<dbReference type="SMART" id="SM00382">
    <property type="entry name" value="AAA"/>
    <property type="match status" value="1"/>
</dbReference>
<keyword evidence="4 6" id="KW-0067">ATP-binding</keyword>
<evidence type="ECO:0000256" key="1">
    <source>
        <dbReference type="ARBA" id="ARBA00005417"/>
    </source>
</evidence>
<accession>A0A8I0AE46</accession>
<evidence type="ECO:0000256" key="4">
    <source>
        <dbReference type="ARBA" id="ARBA00022840"/>
    </source>
</evidence>
<reference evidence="6 7" key="1">
    <citation type="submission" date="2020-08" db="EMBL/GenBank/DDBJ databases">
        <title>Genome public.</title>
        <authorList>
            <person name="Liu C."/>
            <person name="Sun Q."/>
        </authorList>
    </citation>
    <scope>NUCLEOTIDE SEQUENCE [LARGE SCALE GENOMIC DNA]</scope>
    <source>
        <strain evidence="6 7">NSJ-10</strain>
    </source>
</reference>
<dbReference type="InterPro" id="IPR027417">
    <property type="entry name" value="P-loop_NTPase"/>
</dbReference>
<protein>
    <submittedName>
        <fullName evidence="6">ATP-binding cassette domain-containing protein</fullName>
    </submittedName>
</protein>
<keyword evidence="7" id="KW-1185">Reference proteome</keyword>
<dbReference type="InterPro" id="IPR017871">
    <property type="entry name" value="ABC_transporter-like_CS"/>
</dbReference>
<dbReference type="InterPro" id="IPR003439">
    <property type="entry name" value="ABC_transporter-like_ATP-bd"/>
</dbReference>
<dbReference type="GO" id="GO:0005524">
    <property type="term" value="F:ATP binding"/>
    <property type="evidence" value="ECO:0007669"/>
    <property type="project" value="UniProtKB-KW"/>
</dbReference>
<gene>
    <name evidence="6" type="ORF">H8S09_00550</name>
</gene>
<proteinExistence type="inferred from homology"/>